<evidence type="ECO:0008006" key="3">
    <source>
        <dbReference type="Google" id="ProtNLM"/>
    </source>
</evidence>
<evidence type="ECO:0000313" key="2">
    <source>
        <dbReference type="Proteomes" id="UP000807469"/>
    </source>
</evidence>
<reference evidence="1" key="1">
    <citation type="submission" date="2020-11" db="EMBL/GenBank/DDBJ databases">
        <authorList>
            <consortium name="DOE Joint Genome Institute"/>
            <person name="Ahrendt S."/>
            <person name="Riley R."/>
            <person name="Andreopoulos W."/>
            <person name="Labutti K."/>
            <person name="Pangilinan J."/>
            <person name="Ruiz-Duenas F.J."/>
            <person name="Barrasa J.M."/>
            <person name="Sanchez-Garcia M."/>
            <person name="Camarero S."/>
            <person name="Miyauchi S."/>
            <person name="Serrano A."/>
            <person name="Linde D."/>
            <person name="Babiker R."/>
            <person name="Drula E."/>
            <person name="Ayuso-Fernandez I."/>
            <person name="Pacheco R."/>
            <person name="Padilla G."/>
            <person name="Ferreira P."/>
            <person name="Barriuso J."/>
            <person name="Kellner H."/>
            <person name="Castanera R."/>
            <person name="Alfaro M."/>
            <person name="Ramirez L."/>
            <person name="Pisabarro A.G."/>
            <person name="Kuo A."/>
            <person name="Tritt A."/>
            <person name="Lipzen A."/>
            <person name="He G."/>
            <person name="Yan M."/>
            <person name="Ng V."/>
            <person name="Cullen D."/>
            <person name="Martin F."/>
            <person name="Rosso M.-N."/>
            <person name="Henrissat B."/>
            <person name="Hibbett D."/>
            <person name="Martinez A.T."/>
            <person name="Grigoriev I.V."/>
        </authorList>
    </citation>
    <scope>NUCLEOTIDE SEQUENCE</scope>
    <source>
        <strain evidence="1">CIRM-BRFM 674</strain>
    </source>
</reference>
<comment type="caution">
    <text evidence="1">The sequence shown here is derived from an EMBL/GenBank/DDBJ whole genome shotgun (WGS) entry which is preliminary data.</text>
</comment>
<organism evidence="1 2">
    <name type="scientific">Pholiota conissans</name>
    <dbReference type="NCBI Taxonomy" id="109636"/>
    <lineage>
        <taxon>Eukaryota</taxon>
        <taxon>Fungi</taxon>
        <taxon>Dikarya</taxon>
        <taxon>Basidiomycota</taxon>
        <taxon>Agaricomycotina</taxon>
        <taxon>Agaricomycetes</taxon>
        <taxon>Agaricomycetidae</taxon>
        <taxon>Agaricales</taxon>
        <taxon>Agaricineae</taxon>
        <taxon>Strophariaceae</taxon>
        <taxon>Pholiota</taxon>
    </lineage>
</organism>
<protein>
    <recommendedName>
        <fullName evidence="3">Fungal-type protein kinase domain-containing protein</fullName>
    </recommendedName>
</protein>
<keyword evidence="2" id="KW-1185">Reference proteome</keyword>
<proteinExistence type="predicted"/>
<name>A0A9P5YT30_9AGAR</name>
<dbReference type="EMBL" id="MU155391">
    <property type="protein sequence ID" value="KAF9474210.1"/>
    <property type="molecule type" value="Genomic_DNA"/>
</dbReference>
<feature type="non-terminal residue" evidence="1">
    <location>
        <position position="118"/>
    </location>
</feature>
<dbReference type="AlphaFoldDB" id="A0A9P5YT30"/>
<sequence length="118" mass="13639">VLKPSLMLYPPGDPSLPKTIFNSEVVFEVKLSSNDDPFEDKPISTLIKSSEEDIDTLGQLSPYTVTQFDLQFRVHAFSILVIKNYARIIYWDRAGSVVTEMLPLTERYLAEFMWRYTL</sequence>
<dbReference type="Proteomes" id="UP000807469">
    <property type="component" value="Unassembled WGS sequence"/>
</dbReference>
<accession>A0A9P5YT30</accession>
<evidence type="ECO:0000313" key="1">
    <source>
        <dbReference type="EMBL" id="KAF9474210.1"/>
    </source>
</evidence>
<gene>
    <name evidence="1" type="ORF">BDN70DRAFT_775169</name>
</gene>
<feature type="non-terminal residue" evidence="1">
    <location>
        <position position="1"/>
    </location>
</feature>
<dbReference type="OrthoDB" id="2739948at2759"/>